<organism evidence="5 6">
    <name type="scientific">Flavobacterium franklandianum</name>
    <dbReference type="NCBI Taxonomy" id="2594430"/>
    <lineage>
        <taxon>Bacteria</taxon>
        <taxon>Pseudomonadati</taxon>
        <taxon>Bacteroidota</taxon>
        <taxon>Flavobacteriia</taxon>
        <taxon>Flavobacteriales</taxon>
        <taxon>Flavobacteriaceae</taxon>
        <taxon>Flavobacterium</taxon>
    </lineage>
</organism>
<proteinExistence type="predicted"/>
<dbReference type="OrthoDB" id="9814400at2"/>
<dbReference type="InterPro" id="IPR040198">
    <property type="entry name" value="Fido_containing"/>
</dbReference>
<evidence type="ECO:0000256" key="2">
    <source>
        <dbReference type="PIRSR" id="PIRSR640198-2"/>
    </source>
</evidence>
<evidence type="ECO:0000313" key="5">
    <source>
        <dbReference type="EMBL" id="TRX20440.1"/>
    </source>
</evidence>
<protein>
    <submittedName>
        <fullName evidence="5">Fic family protein</fullName>
    </submittedName>
</protein>
<dbReference type="PANTHER" id="PTHR13504:SF38">
    <property type="entry name" value="FIDO DOMAIN-CONTAINING PROTEIN"/>
    <property type="match status" value="1"/>
</dbReference>
<accession>A0A553CIY3</accession>
<dbReference type="SUPFAM" id="SSF140931">
    <property type="entry name" value="Fic-like"/>
    <property type="match status" value="1"/>
</dbReference>
<feature type="binding site" evidence="2">
    <location>
        <begin position="182"/>
        <end position="189"/>
    </location>
    <ligand>
        <name>ATP</name>
        <dbReference type="ChEBI" id="CHEBI:30616"/>
    </ligand>
</feature>
<evidence type="ECO:0000259" key="4">
    <source>
        <dbReference type="PROSITE" id="PS51459"/>
    </source>
</evidence>
<evidence type="ECO:0000256" key="1">
    <source>
        <dbReference type="PIRSR" id="PIRSR640198-1"/>
    </source>
</evidence>
<feature type="domain" description="Fido" evidence="4">
    <location>
        <begin position="87"/>
        <end position="236"/>
    </location>
</feature>
<dbReference type="PROSITE" id="PS51459">
    <property type="entry name" value="FIDO"/>
    <property type="match status" value="1"/>
</dbReference>
<gene>
    <name evidence="5" type="ORF">FNW17_11305</name>
</gene>
<keyword evidence="2" id="KW-0067">ATP-binding</keyword>
<dbReference type="InterPro" id="IPR036597">
    <property type="entry name" value="Fido-like_dom_sf"/>
</dbReference>
<evidence type="ECO:0000313" key="6">
    <source>
        <dbReference type="Proteomes" id="UP000318585"/>
    </source>
</evidence>
<dbReference type="InterPro" id="IPR003812">
    <property type="entry name" value="Fido"/>
</dbReference>
<dbReference type="EMBL" id="VJZR01000010">
    <property type="protein sequence ID" value="TRX20440.1"/>
    <property type="molecule type" value="Genomic_DNA"/>
</dbReference>
<feature type="site" description="Important for autoinhibition of adenylyltransferase activity" evidence="3">
    <location>
        <position position="37"/>
    </location>
</feature>
<dbReference type="RefSeq" id="WP_143391025.1">
    <property type="nucleotide sequence ID" value="NZ_VJZQ01000016.1"/>
</dbReference>
<dbReference type="Proteomes" id="UP000318585">
    <property type="component" value="Unassembled WGS sequence"/>
</dbReference>
<feature type="active site" evidence="1">
    <location>
        <position position="178"/>
    </location>
</feature>
<dbReference type="PANTHER" id="PTHR13504">
    <property type="entry name" value="FIDO DOMAIN-CONTAINING PROTEIN DDB_G0283145"/>
    <property type="match status" value="1"/>
</dbReference>
<comment type="caution">
    <text evidence="5">The sequence shown here is derived from an EMBL/GenBank/DDBJ whole genome shotgun (WGS) entry which is preliminary data.</text>
</comment>
<dbReference type="Gene3D" id="1.10.3290.10">
    <property type="entry name" value="Fido-like domain"/>
    <property type="match status" value="1"/>
</dbReference>
<dbReference type="GO" id="GO:0005524">
    <property type="term" value="F:ATP binding"/>
    <property type="evidence" value="ECO:0007669"/>
    <property type="project" value="UniProtKB-KW"/>
</dbReference>
<keyword evidence="6" id="KW-1185">Reference proteome</keyword>
<dbReference type="Pfam" id="PF02661">
    <property type="entry name" value="Fic"/>
    <property type="match status" value="1"/>
</dbReference>
<sequence length="266" mass="30804">MKLLKIKEKYFSLIEADDFDYPKFNQFAIVHHSNSIEGSTLTKEETYLLLEEHLTPKNKPLEHTLMAVDHLAALKFVVTLAEEKTPLTIEIIKELSALVMKTTGSEISSMAGNFDSSKGDFRKVTVRAGTTTFMDYKKVPERVSELVDYINKTIAKSEDFIEINNLAFDVHFQLVSIHPFADGNGRISRLLMNYIQQYHKLPLSVVYKEDKQDYFNALQETRKKEDIIIFRKFMFTQTEKFLTEQIEELTKKQTSKKTGKGFSFLF</sequence>
<name>A0A553CIY3_9FLAO</name>
<reference evidence="5 6" key="1">
    <citation type="submission" date="2019-07" db="EMBL/GenBank/DDBJ databases">
        <title>Novel species of Flavobacterium.</title>
        <authorList>
            <person name="Liu Q."/>
            <person name="Xin Y.-H."/>
        </authorList>
    </citation>
    <scope>NUCLEOTIDE SEQUENCE [LARGE SCALE GENOMIC DNA]</scope>
    <source>
        <strain evidence="5 6">LB3P56</strain>
    </source>
</reference>
<evidence type="ECO:0000256" key="3">
    <source>
        <dbReference type="PIRSR" id="PIRSR640198-3"/>
    </source>
</evidence>
<keyword evidence="2" id="KW-0547">Nucleotide-binding</keyword>
<dbReference type="AlphaFoldDB" id="A0A553CIY3"/>